<organism evidence="2 3">
    <name type="scientific">Gossypium arboreum</name>
    <name type="common">Tree cotton</name>
    <name type="synonym">Gossypium nanking</name>
    <dbReference type="NCBI Taxonomy" id="29729"/>
    <lineage>
        <taxon>Eukaryota</taxon>
        <taxon>Viridiplantae</taxon>
        <taxon>Streptophyta</taxon>
        <taxon>Embryophyta</taxon>
        <taxon>Tracheophyta</taxon>
        <taxon>Spermatophyta</taxon>
        <taxon>Magnoliopsida</taxon>
        <taxon>eudicotyledons</taxon>
        <taxon>Gunneridae</taxon>
        <taxon>Pentapetalae</taxon>
        <taxon>rosids</taxon>
        <taxon>malvids</taxon>
        <taxon>Malvales</taxon>
        <taxon>Malvaceae</taxon>
        <taxon>Malvoideae</taxon>
        <taxon>Gossypium</taxon>
    </lineage>
</organism>
<feature type="compositionally biased region" description="Polar residues" evidence="1">
    <location>
        <begin position="134"/>
        <end position="144"/>
    </location>
</feature>
<feature type="compositionally biased region" description="Polar residues" evidence="1">
    <location>
        <begin position="90"/>
        <end position="113"/>
    </location>
</feature>
<sequence>MSRKAKPKDKRSYIFSGMENKRQESTSSSSLSSLDHLFGPKDPPSSSKSGIFGTIFPPPSVVLRNSSSIGIMGSWNNQGLPHPAIYGNPVSDQTIDGKGQSSGTTNKDKSSSIYHNGTVAPCNLCSSIHYGGQENYSPTNTTDAPNYLKKKEEDDDPNGSNFSGASRGNWWEGMKAVDFWR</sequence>
<dbReference type="PANTHER" id="PTHR33738:SF21">
    <property type="entry name" value="TPRXL"/>
    <property type="match status" value="1"/>
</dbReference>
<dbReference type="Proteomes" id="UP001358586">
    <property type="component" value="Chromosome 5"/>
</dbReference>
<feature type="region of interest" description="Disordered" evidence="1">
    <location>
        <begin position="132"/>
        <end position="168"/>
    </location>
</feature>
<evidence type="ECO:0000313" key="3">
    <source>
        <dbReference type="Proteomes" id="UP001358586"/>
    </source>
</evidence>
<gene>
    <name evidence="2" type="ORF">PVK06_017005</name>
</gene>
<proteinExistence type="predicted"/>
<accession>A0ABR0Q1J8</accession>
<keyword evidence="3" id="KW-1185">Reference proteome</keyword>
<dbReference type="EMBL" id="JARKNE010000005">
    <property type="protein sequence ID" value="KAK5833190.1"/>
    <property type="molecule type" value="Genomic_DNA"/>
</dbReference>
<protein>
    <submittedName>
        <fullName evidence="2">Uncharacterized protein</fullName>
    </submittedName>
</protein>
<feature type="compositionally biased region" description="Low complexity" evidence="1">
    <location>
        <begin position="25"/>
        <end position="34"/>
    </location>
</feature>
<feature type="region of interest" description="Disordered" evidence="1">
    <location>
        <begin position="78"/>
        <end position="113"/>
    </location>
</feature>
<comment type="caution">
    <text evidence="2">The sequence shown here is derived from an EMBL/GenBank/DDBJ whole genome shotgun (WGS) entry which is preliminary data.</text>
</comment>
<evidence type="ECO:0000256" key="1">
    <source>
        <dbReference type="SAM" id="MobiDB-lite"/>
    </source>
</evidence>
<reference evidence="2 3" key="1">
    <citation type="submission" date="2023-03" db="EMBL/GenBank/DDBJ databases">
        <title>WGS of Gossypium arboreum.</title>
        <authorList>
            <person name="Yu D."/>
        </authorList>
    </citation>
    <scope>NUCLEOTIDE SEQUENCE [LARGE SCALE GENOMIC DNA]</scope>
    <source>
        <tissue evidence="2">Leaf</tissue>
    </source>
</reference>
<feature type="region of interest" description="Disordered" evidence="1">
    <location>
        <begin position="1"/>
        <end position="54"/>
    </location>
</feature>
<evidence type="ECO:0000313" key="2">
    <source>
        <dbReference type="EMBL" id="KAK5833190.1"/>
    </source>
</evidence>
<dbReference type="PANTHER" id="PTHR33738">
    <property type="entry name" value="EMB|CAB82975.1"/>
    <property type="match status" value="1"/>
</dbReference>
<name>A0ABR0Q1J8_GOSAR</name>